<proteinExistence type="predicted"/>
<keyword evidence="4" id="KW-0676">Redox-active center</keyword>
<dbReference type="STRING" id="880526.GCA_000427365_00414"/>
<dbReference type="Gene3D" id="3.40.30.10">
    <property type="entry name" value="Glutaredoxin"/>
    <property type="match status" value="1"/>
</dbReference>
<sequence>MKKTLLLGAAALMLAACAKKGYQVKAVLDGLEEGQTVYLSVLQGKLPRVIDSASVSGGQALFSGEIALPMLAQLTVGDSAVRPAAQFFLENSPIAVSGPLGEPDSVQVSGSAEQNLYKSYLDAVDTLRSYAQVTVFGRDFVKNNPGSAAAAYVFFRRVTPGMEYPEMREYVAGFDSTLRGSVYLQLVEEMADRLENTSPGHKFTDFTLPDTTGTPVALSSVAGQGNYVLLDFWASWCRPCRMENPHVVAAYNQFKDKGFTVFGVSLDRPDGRADWLRAIEKDGLTWTNVSDLRFWDCVPAAAYGVRSIPSNVLIGPDGTIVARNLRGEALVAKLTELYAAADGK</sequence>
<dbReference type="EMBL" id="UGVL01000001">
    <property type="protein sequence ID" value="SUE33821.1"/>
    <property type="molecule type" value="Genomic_DNA"/>
</dbReference>
<dbReference type="GO" id="GO:0017004">
    <property type="term" value="P:cytochrome complex assembly"/>
    <property type="evidence" value="ECO:0007669"/>
    <property type="project" value="UniProtKB-KW"/>
</dbReference>
<organism evidence="7 8">
    <name type="scientific">Rikenella microfusus</name>
    <dbReference type="NCBI Taxonomy" id="28139"/>
    <lineage>
        <taxon>Bacteria</taxon>
        <taxon>Pseudomonadati</taxon>
        <taxon>Bacteroidota</taxon>
        <taxon>Bacteroidia</taxon>
        <taxon>Bacteroidales</taxon>
        <taxon>Rikenellaceae</taxon>
        <taxon>Rikenella</taxon>
    </lineage>
</organism>
<dbReference type="SUPFAM" id="SSF52833">
    <property type="entry name" value="Thioredoxin-like"/>
    <property type="match status" value="1"/>
</dbReference>
<evidence type="ECO:0000256" key="4">
    <source>
        <dbReference type="ARBA" id="ARBA00023284"/>
    </source>
</evidence>
<feature type="domain" description="Thioredoxin" evidence="6">
    <location>
        <begin position="197"/>
        <end position="343"/>
    </location>
</feature>
<dbReference type="PANTHER" id="PTHR42852">
    <property type="entry name" value="THIOL:DISULFIDE INTERCHANGE PROTEIN DSBE"/>
    <property type="match status" value="1"/>
</dbReference>
<keyword evidence="5" id="KW-0732">Signal</keyword>
<dbReference type="Pfam" id="PF14289">
    <property type="entry name" value="DUF4369"/>
    <property type="match status" value="1"/>
</dbReference>
<dbReference type="RefSeq" id="WP_027290281.1">
    <property type="nucleotide sequence ID" value="NZ_UGVL01000001.1"/>
</dbReference>
<keyword evidence="2" id="KW-0201">Cytochrome c-type biogenesis</keyword>
<dbReference type="PROSITE" id="PS51352">
    <property type="entry name" value="THIOREDOXIN_2"/>
    <property type="match status" value="1"/>
</dbReference>
<evidence type="ECO:0000313" key="8">
    <source>
        <dbReference type="Proteomes" id="UP000255233"/>
    </source>
</evidence>
<dbReference type="GO" id="GO:0030313">
    <property type="term" value="C:cell envelope"/>
    <property type="evidence" value="ECO:0007669"/>
    <property type="project" value="UniProtKB-SubCell"/>
</dbReference>
<reference evidence="7 8" key="1">
    <citation type="submission" date="2018-06" db="EMBL/GenBank/DDBJ databases">
        <authorList>
            <consortium name="Pathogen Informatics"/>
            <person name="Doyle S."/>
        </authorList>
    </citation>
    <scope>NUCLEOTIDE SEQUENCE [LARGE SCALE GENOMIC DNA]</scope>
    <source>
        <strain evidence="7 8">NCTC11190</strain>
    </source>
</reference>
<gene>
    <name evidence="7" type="primary">resA_3</name>
    <name evidence="7" type="ORF">NCTC11190_01033</name>
</gene>
<dbReference type="AlphaFoldDB" id="A0A379MQA0"/>
<dbReference type="InterPro" id="IPR000866">
    <property type="entry name" value="AhpC/TSA"/>
</dbReference>
<feature type="chain" id="PRO_5016887029" evidence="5">
    <location>
        <begin position="19"/>
        <end position="344"/>
    </location>
</feature>
<dbReference type="CDD" id="cd02966">
    <property type="entry name" value="TlpA_like_family"/>
    <property type="match status" value="1"/>
</dbReference>
<evidence type="ECO:0000256" key="3">
    <source>
        <dbReference type="ARBA" id="ARBA00023157"/>
    </source>
</evidence>
<accession>A0A379MQA0</accession>
<evidence type="ECO:0000256" key="2">
    <source>
        <dbReference type="ARBA" id="ARBA00022748"/>
    </source>
</evidence>
<dbReference type="InterPro" id="IPR036249">
    <property type="entry name" value="Thioredoxin-like_sf"/>
</dbReference>
<dbReference type="Proteomes" id="UP000255233">
    <property type="component" value="Unassembled WGS sequence"/>
</dbReference>
<dbReference type="InterPro" id="IPR013766">
    <property type="entry name" value="Thioredoxin_domain"/>
</dbReference>
<protein>
    <submittedName>
        <fullName evidence="7">Thiol-disulfide oxidoreductase resA</fullName>
    </submittedName>
</protein>
<keyword evidence="8" id="KW-1185">Reference proteome</keyword>
<comment type="subcellular location">
    <subcellularLocation>
        <location evidence="1">Cell envelope</location>
    </subcellularLocation>
</comment>
<evidence type="ECO:0000256" key="5">
    <source>
        <dbReference type="SAM" id="SignalP"/>
    </source>
</evidence>
<dbReference type="GO" id="GO:0016491">
    <property type="term" value="F:oxidoreductase activity"/>
    <property type="evidence" value="ECO:0007669"/>
    <property type="project" value="InterPro"/>
</dbReference>
<dbReference type="InterPro" id="IPR025380">
    <property type="entry name" value="DUF4369"/>
</dbReference>
<name>A0A379MQA0_9BACT</name>
<evidence type="ECO:0000259" key="6">
    <source>
        <dbReference type="PROSITE" id="PS51352"/>
    </source>
</evidence>
<evidence type="ECO:0000313" key="7">
    <source>
        <dbReference type="EMBL" id="SUE33821.1"/>
    </source>
</evidence>
<dbReference type="InterPro" id="IPR050553">
    <property type="entry name" value="Thioredoxin_ResA/DsbE_sf"/>
</dbReference>
<evidence type="ECO:0000256" key="1">
    <source>
        <dbReference type="ARBA" id="ARBA00004196"/>
    </source>
</evidence>
<dbReference type="PANTHER" id="PTHR42852:SF6">
    <property type="entry name" value="THIOL:DISULFIDE INTERCHANGE PROTEIN DSBE"/>
    <property type="match status" value="1"/>
</dbReference>
<dbReference type="GO" id="GO:0016209">
    <property type="term" value="F:antioxidant activity"/>
    <property type="evidence" value="ECO:0007669"/>
    <property type="project" value="InterPro"/>
</dbReference>
<dbReference type="Pfam" id="PF00578">
    <property type="entry name" value="AhpC-TSA"/>
    <property type="match status" value="1"/>
</dbReference>
<feature type="signal peptide" evidence="5">
    <location>
        <begin position="1"/>
        <end position="18"/>
    </location>
</feature>
<dbReference type="PROSITE" id="PS51257">
    <property type="entry name" value="PROKAR_LIPOPROTEIN"/>
    <property type="match status" value="1"/>
</dbReference>
<keyword evidence="3" id="KW-1015">Disulfide bond</keyword>